<organism evidence="1 2">
    <name type="scientific">Chitinophaga defluvii</name>
    <dbReference type="NCBI Taxonomy" id="3163343"/>
    <lineage>
        <taxon>Bacteria</taxon>
        <taxon>Pseudomonadati</taxon>
        <taxon>Bacteroidota</taxon>
        <taxon>Chitinophagia</taxon>
        <taxon>Chitinophagales</taxon>
        <taxon>Chitinophagaceae</taxon>
        <taxon>Chitinophaga</taxon>
    </lineage>
</organism>
<protein>
    <recommendedName>
        <fullName evidence="3">Tetratricopeptide repeat protein</fullName>
    </recommendedName>
</protein>
<dbReference type="Gene3D" id="1.25.40.10">
    <property type="entry name" value="Tetratricopeptide repeat domain"/>
    <property type="match status" value="1"/>
</dbReference>
<dbReference type="RefSeq" id="WP_354660406.1">
    <property type="nucleotide sequence ID" value="NZ_JBEXAC010000001.1"/>
</dbReference>
<reference evidence="1 2" key="1">
    <citation type="submission" date="2024-06" db="EMBL/GenBank/DDBJ databases">
        <title>Chitinophaga defluvii sp. nov., isolated from municipal sewage.</title>
        <authorList>
            <person name="Zhang L."/>
        </authorList>
    </citation>
    <scope>NUCLEOTIDE SEQUENCE [LARGE SCALE GENOMIC DNA]</scope>
    <source>
        <strain evidence="1 2">H8</strain>
    </source>
</reference>
<accession>A0ABV2T406</accession>
<evidence type="ECO:0008006" key="3">
    <source>
        <dbReference type="Google" id="ProtNLM"/>
    </source>
</evidence>
<comment type="caution">
    <text evidence="1">The sequence shown here is derived from an EMBL/GenBank/DDBJ whole genome shotgun (WGS) entry which is preliminary data.</text>
</comment>
<name>A0ABV2T406_9BACT</name>
<proteinExistence type="predicted"/>
<evidence type="ECO:0000313" key="2">
    <source>
        <dbReference type="Proteomes" id="UP001549749"/>
    </source>
</evidence>
<dbReference type="SMART" id="SM00028">
    <property type="entry name" value="TPR"/>
    <property type="match status" value="4"/>
</dbReference>
<evidence type="ECO:0000313" key="1">
    <source>
        <dbReference type="EMBL" id="MET6997771.1"/>
    </source>
</evidence>
<gene>
    <name evidence="1" type="ORF">ABR189_10345</name>
</gene>
<dbReference type="SUPFAM" id="SSF48452">
    <property type="entry name" value="TPR-like"/>
    <property type="match status" value="2"/>
</dbReference>
<dbReference type="Pfam" id="PF13181">
    <property type="entry name" value="TPR_8"/>
    <property type="match status" value="1"/>
</dbReference>
<dbReference type="EMBL" id="JBEXAC010000001">
    <property type="protein sequence ID" value="MET6997771.1"/>
    <property type="molecule type" value="Genomic_DNA"/>
</dbReference>
<dbReference type="InterPro" id="IPR019734">
    <property type="entry name" value="TPR_rpt"/>
</dbReference>
<sequence>MAKNDIRKAVPLPAALESRTFDLQGAALDYLPNHIHQAVVTIKSAWDLLPEPKFNTSCSDTILSDYIYILNFALKHEEASLLLGQWIADIEGSGYKIYVVTPYLLMGETLLFLEKPAAAKAYFQKALELGTRRDFSDKPVLYLDIATGKIKDEEVITREFEALDLLEVWAKKEADTAAVGELSDTVLEKIDEICEAGSELFDEDEYKQAIKTWGKAFDLIPEPQNSYSQSLWLHSSIGDAYFLLGDFKKAAAHFFEAKSNIAENGYTNAFVMLRLGESCFEINDIENAKEFLVRAYMLEGKGLFESEDEKYFNFLRESVKL</sequence>
<dbReference type="InterPro" id="IPR011990">
    <property type="entry name" value="TPR-like_helical_dom_sf"/>
</dbReference>
<dbReference type="Proteomes" id="UP001549749">
    <property type="component" value="Unassembled WGS sequence"/>
</dbReference>
<keyword evidence="2" id="KW-1185">Reference proteome</keyword>